<dbReference type="SUPFAM" id="SSF46458">
    <property type="entry name" value="Globin-like"/>
    <property type="match status" value="1"/>
</dbReference>
<organism evidence="1 2">
    <name type="scientific">Helicobacter ganmani</name>
    <dbReference type="NCBI Taxonomy" id="60246"/>
    <lineage>
        <taxon>Bacteria</taxon>
        <taxon>Pseudomonadati</taxon>
        <taxon>Campylobacterota</taxon>
        <taxon>Epsilonproteobacteria</taxon>
        <taxon>Campylobacterales</taxon>
        <taxon>Helicobacteraceae</taxon>
        <taxon>Helicobacter</taxon>
    </lineage>
</organism>
<dbReference type="Gene3D" id="1.10.490.10">
    <property type="entry name" value="Globins"/>
    <property type="match status" value="1"/>
</dbReference>
<dbReference type="AlphaFoldDB" id="A0A3D8IAY8"/>
<dbReference type="InterPro" id="IPR009050">
    <property type="entry name" value="Globin-like_sf"/>
</dbReference>
<proteinExistence type="predicted"/>
<dbReference type="GO" id="GO:0020037">
    <property type="term" value="F:heme binding"/>
    <property type="evidence" value="ECO:0007669"/>
    <property type="project" value="InterPro"/>
</dbReference>
<dbReference type="GeneID" id="82535996"/>
<evidence type="ECO:0000313" key="1">
    <source>
        <dbReference type="EMBL" id="RDU62300.1"/>
    </source>
</evidence>
<dbReference type="RefSeq" id="WP_115551866.1">
    <property type="nucleotide sequence ID" value="NZ_CAONBV010000051.1"/>
</dbReference>
<gene>
    <name evidence="1" type="ORF">CQA43_06795</name>
</gene>
<dbReference type="GO" id="GO:0019825">
    <property type="term" value="F:oxygen binding"/>
    <property type="evidence" value="ECO:0007669"/>
    <property type="project" value="InterPro"/>
</dbReference>
<protein>
    <recommendedName>
        <fullName evidence="3">Group III truncated hemoglobin</fullName>
    </recommendedName>
</protein>
<reference evidence="1 2" key="1">
    <citation type="submission" date="2018-04" db="EMBL/GenBank/DDBJ databases">
        <title>Novel Campyloabacter and Helicobacter Species and Strains.</title>
        <authorList>
            <person name="Mannion A.J."/>
            <person name="Shen Z."/>
            <person name="Fox J.G."/>
        </authorList>
    </citation>
    <scope>NUCLEOTIDE SEQUENCE [LARGE SCALE GENOMIC DNA]</scope>
    <source>
        <strain evidence="1 2">MIT 99-5101</strain>
    </source>
</reference>
<keyword evidence="2" id="KW-1185">Reference proteome</keyword>
<sequence>MEKYDEICVESIDLLMDIFYAKIRADKSGVGEVFNNKIGTEDILWEKHKRKIANFWYGMLLNIGDYSGAPLKAHLDLPPFPREFFTIWLELFEESLKQIFCDEVATQILQRAQMIAARFQFMLYESRH</sequence>
<name>A0A3D8IAY8_9HELI</name>
<comment type="caution">
    <text evidence="1">The sequence shown here is derived from an EMBL/GenBank/DDBJ whole genome shotgun (WGS) entry which is preliminary data.</text>
</comment>
<dbReference type="OrthoDB" id="25954at2"/>
<evidence type="ECO:0008006" key="3">
    <source>
        <dbReference type="Google" id="ProtNLM"/>
    </source>
</evidence>
<dbReference type="EMBL" id="NXLS01000007">
    <property type="protein sequence ID" value="RDU62300.1"/>
    <property type="molecule type" value="Genomic_DNA"/>
</dbReference>
<dbReference type="InterPro" id="IPR012292">
    <property type="entry name" value="Globin/Proto"/>
</dbReference>
<dbReference type="Proteomes" id="UP000256650">
    <property type="component" value="Unassembled WGS sequence"/>
</dbReference>
<accession>A0A3D8IAY8</accession>
<evidence type="ECO:0000313" key="2">
    <source>
        <dbReference type="Proteomes" id="UP000256650"/>
    </source>
</evidence>
<dbReference type="CDD" id="cd08916">
    <property type="entry name" value="TrHb3_P"/>
    <property type="match status" value="1"/>
</dbReference>